<dbReference type="Proteomes" id="UP000196521">
    <property type="component" value="Chromosome"/>
</dbReference>
<dbReference type="EMBL" id="CZCZ02000014">
    <property type="protein sequence ID" value="CAC5344659.1"/>
    <property type="molecule type" value="Genomic_DNA"/>
</dbReference>
<organism evidence="1 2">
    <name type="scientific">Planktothrix rubescens CCAP 1459/22</name>
    <dbReference type="NCBI Taxonomy" id="329571"/>
    <lineage>
        <taxon>Bacteria</taxon>
        <taxon>Bacillati</taxon>
        <taxon>Cyanobacteriota</taxon>
        <taxon>Cyanophyceae</taxon>
        <taxon>Oscillatoriophycideae</taxon>
        <taxon>Oscillatoriales</taxon>
        <taxon>Microcoleaceae</taxon>
        <taxon>Planktothrix</taxon>
    </lineage>
</organism>
<dbReference type="EMBL" id="LR812490">
    <property type="protein sequence ID" value="CAC5344659.1"/>
    <property type="molecule type" value="Genomic_DNA"/>
</dbReference>
<protein>
    <submittedName>
        <fullName evidence="1">Uncharacterized protein</fullName>
    </submittedName>
</protein>
<name>A0A6J7ZQ10_PLARU</name>
<proteinExistence type="predicted"/>
<accession>A0A6J7ZQ10</accession>
<reference evidence="1" key="1">
    <citation type="submission" date="2020-05" db="EMBL/GenBank/DDBJ databases">
        <authorList>
            <consortium name="Genoscope - CEA"/>
            <person name="William W."/>
        </authorList>
    </citation>
    <scope>NUCLEOTIDE SEQUENCE [LARGE SCALE GENOMIC DNA]</scope>
    <source>
        <strain evidence="1">PCC 7821</strain>
    </source>
</reference>
<dbReference type="AlphaFoldDB" id="A0A6J7ZQ10"/>
<evidence type="ECO:0000313" key="1">
    <source>
        <dbReference type="EMBL" id="CAC5344659.1"/>
    </source>
</evidence>
<sequence>MIKEKGWNTWGVTPFPTTSILVFLVDVLPNFAVYSNSGNLVGDFWG</sequence>
<keyword evidence="2" id="KW-1185">Reference proteome</keyword>
<comment type="caution">
    <text evidence="1">The sequence shown here is derived from an EMBL/GenBank/DDBJ whole genome shotgun (WGS) entry which is preliminary data.</text>
</comment>
<gene>
    <name evidence="1" type="ORF">PLAN_41074</name>
</gene>
<evidence type="ECO:0000313" key="2">
    <source>
        <dbReference type="Proteomes" id="UP000196521"/>
    </source>
</evidence>